<name>A0AAV9DEW7_ACOCL</name>
<comment type="caution">
    <text evidence="5">The sequence shown here is derived from an EMBL/GenBank/DDBJ whole genome shotgun (WGS) entry which is preliminary data.</text>
</comment>
<protein>
    <submittedName>
        <fullName evidence="5">Glucan endo-1,3-beta-glucosidase 12</fullName>
    </submittedName>
</protein>
<organism evidence="5 6">
    <name type="scientific">Acorus calamus</name>
    <name type="common">Sweet flag</name>
    <dbReference type="NCBI Taxonomy" id="4465"/>
    <lineage>
        <taxon>Eukaryota</taxon>
        <taxon>Viridiplantae</taxon>
        <taxon>Streptophyta</taxon>
        <taxon>Embryophyta</taxon>
        <taxon>Tracheophyta</taxon>
        <taxon>Spermatophyta</taxon>
        <taxon>Magnoliopsida</taxon>
        <taxon>Liliopsida</taxon>
        <taxon>Acoraceae</taxon>
        <taxon>Acorus</taxon>
    </lineage>
</organism>
<gene>
    <name evidence="5" type="ORF">QJS10_CPB14g00988</name>
</gene>
<feature type="compositionally biased region" description="Basic and acidic residues" evidence="2">
    <location>
        <begin position="219"/>
        <end position="228"/>
    </location>
</feature>
<proteinExistence type="predicted"/>
<dbReference type="PANTHER" id="PTHR35478:SF1">
    <property type="entry name" value="ZINC FINGER FYVE DOMAIN-CONTAINING PROTEIN 26"/>
    <property type="match status" value="1"/>
</dbReference>
<evidence type="ECO:0000256" key="2">
    <source>
        <dbReference type="SAM" id="MobiDB-lite"/>
    </source>
</evidence>
<dbReference type="Pfam" id="PF07983">
    <property type="entry name" value="X8"/>
    <property type="match status" value="1"/>
</dbReference>
<dbReference type="AlphaFoldDB" id="A0AAV9DEW7"/>
<keyword evidence="1 3" id="KW-0732">Signal</keyword>
<keyword evidence="6" id="KW-1185">Reference proteome</keyword>
<feature type="domain" description="X8" evidence="4">
    <location>
        <begin position="30"/>
        <end position="102"/>
    </location>
</feature>
<dbReference type="Gene3D" id="1.20.58.1040">
    <property type="match status" value="1"/>
</dbReference>
<evidence type="ECO:0000256" key="1">
    <source>
        <dbReference type="ARBA" id="ARBA00022729"/>
    </source>
</evidence>
<reference evidence="5" key="1">
    <citation type="journal article" date="2023" name="Nat. Commun.">
        <title>Diploid and tetraploid genomes of Acorus and the evolution of monocots.</title>
        <authorList>
            <person name="Ma L."/>
            <person name="Liu K.W."/>
            <person name="Li Z."/>
            <person name="Hsiao Y.Y."/>
            <person name="Qi Y."/>
            <person name="Fu T."/>
            <person name="Tang G.D."/>
            <person name="Zhang D."/>
            <person name="Sun W.H."/>
            <person name="Liu D.K."/>
            <person name="Li Y."/>
            <person name="Chen G.Z."/>
            <person name="Liu X.D."/>
            <person name="Liao X.Y."/>
            <person name="Jiang Y.T."/>
            <person name="Yu X."/>
            <person name="Hao Y."/>
            <person name="Huang J."/>
            <person name="Zhao X.W."/>
            <person name="Ke S."/>
            <person name="Chen Y.Y."/>
            <person name="Wu W.L."/>
            <person name="Hsu J.L."/>
            <person name="Lin Y.F."/>
            <person name="Huang M.D."/>
            <person name="Li C.Y."/>
            <person name="Huang L."/>
            <person name="Wang Z.W."/>
            <person name="Zhao X."/>
            <person name="Zhong W.Y."/>
            <person name="Peng D.H."/>
            <person name="Ahmad S."/>
            <person name="Lan S."/>
            <person name="Zhang J.S."/>
            <person name="Tsai W.C."/>
            <person name="Van de Peer Y."/>
            <person name="Liu Z.J."/>
        </authorList>
    </citation>
    <scope>NUCLEOTIDE SEQUENCE</scope>
    <source>
        <strain evidence="5">CP</strain>
    </source>
</reference>
<dbReference type="PANTHER" id="PTHR35478">
    <property type="entry name" value="ZINC FINGER FYVE DOMAIN PROTEIN"/>
    <property type="match status" value="1"/>
</dbReference>
<feature type="region of interest" description="Disordered" evidence="2">
    <location>
        <begin position="154"/>
        <end position="176"/>
    </location>
</feature>
<dbReference type="Proteomes" id="UP001180020">
    <property type="component" value="Unassembled WGS sequence"/>
</dbReference>
<dbReference type="SMART" id="SM00768">
    <property type="entry name" value="X8"/>
    <property type="match status" value="1"/>
</dbReference>
<feature type="region of interest" description="Disordered" evidence="2">
    <location>
        <begin position="475"/>
        <end position="503"/>
    </location>
</feature>
<reference evidence="5" key="2">
    <citation type="submission" date="2023-06" db="EMBL/GenBank/DDBJ databases">
        <authorList>
            <person name="Ma L."/>
            <person name="Liu K.-W."/>
            <person name="Li Z."/>
            <person name="Hsiao Y.-Y."/>
            <person name="Qi Y."/>
            <person name="Fu T."/>
            <person name="Tang G."/>
            <person name="Zhang D."/>
            <person name="Sun W.-H."/>
            <person name="Liu D.-K."/>
            <person name="Li Y."/>
            <person name="Chen G.-Z."/>
            <person name="Liu X.-D."/>
            <person name="Liao X.-Y."/>
            <person name="Jiang Y.-T."/>
            <person name="Yu X."/>
            <person name="Hao Y."/>
            <person name="Huang J."/>
            <person name="Zhao X.-W."/>
            <person name="Ke S."/>
            <person name="Chen Y.-Y."/>
            <person name="Wu W.-L."/>
            <person name="Hsu J.-L."/>
            <person name="Lin Y.-F."/>
            <person name="Huang M.-D."/>
            <person name="Li C.-Y."/>
            <person name="Huang L."/>
            <person name="Wang Z.-W."/>
            <person name="Zhao X."/>
            <person name="Zhong W.-Y."/>
            <person name="Peng D.-H."/>
            <person name="Ahmad S."/>
            <person name="Lan S."/>
            <person name="Zhang J.-S."/>
            <person name="Tsai W.-C."/>
            <person name="Van De Peer Y."/>
            <person name="Liu Z.-J."/>
        </authorList>
    </citation>
    <scope>NUCLEOTIDE SEQUENCE</scope>
    <source>
        <strain evidence="5">CP</strain>
        <tissue evidence="5">Leaves</tissue>
    </source>
</reference>
<accession>A0AAV9DEW7</accession>
<feature type="region of interest" description="Disordered" evidence="2">
    <location>
        <begin position="219"/>
        <end position="242"/>
    </location>
</feature>
<dbReference type="EMBL" id="JAUJYO010000014">
    <property type="protein sequence ID" value="KAK1299461.1"/>
    <property type="molecule type" value="Genomic_DNA"/>
</dbReference>
<evidence type="ECO:0000313" key="6">
    <source>
        <dbReference type="Proteomes" id="UP001180020"/>
    </source>
</evidence>
<evidence type="ECO:0000256" key="3">
    <source>
        <dbReference type="SAM" id="SignalP"/>
    </source>
</evidence>
<dbReference type="InterPro" id="IPR012946">
    <property type="entry name" value="X8"/>
</dbReference>
<feature type="signal peptide" evidence="3">
    <location>
        <begin position="1"/>
        <end position="26"/>
    </location>
</feature>
<evidence type="ECO:0000313" key="5">
    <source>
        <dbReference type="EMBL" id="KAK1299461.1"/>
    </source>
</evidence>
<evidence type="ECO:0000259" key="4">
    <source>
        <dbReference type="SMART" id="SM00768"/>
    </source>
</evidence>
<sequence>MAHQGVVVLAIVTLLCIFINMSTTYADEQQWCVADPKASVDDLQKALNWACGVGGADCSPIQPNQPCFDPNTVADHASYAFNSYWQVMEAALSKGAIDLCVAQMKNVLSAQQLPLNASMEILGRAYYATETFVQALVFAKSQLRKLAGSSDLSINSEKSRDADDSSSDAGSSGINSPYTDELSELLSQSDIWLGRAELLQSLLGSGIVASLDDIADKESSAHIDEDKSNNTTDGNDIYDGAEFTEEQERVNLIVEPEIDEDMSNKETEDVVFSGDSKDVIGGEQEELFARSIAVNPKMEEPLQKLVLQDIKKSVLDAIINNDNNEEFTATVLQMRRALLRYSHILSADDRYKCRQEVEADCKEDPEGLALTLAGKGAVSAALEVAESLALSLDLRRELQVLKEFPSLRDNNLILTYSAKAIVVSSNSPPWEPRTLVMGTRQKQKSRVGASSWSTFSNILSNLQKVARRAFSWAPHDSGSKSAPKEVYRKRKSSGFAPTERVDRESMSGIQEDRVFVYSTEGQECLPSVSIAEGWVLSGDPIKDDAVRLSHQYESSPDVIPFKVCLCGCNQKLDCCIVIVGSRSMF</sequence>
<feature type="chain" id="PRO_5043474183" evidence="3">
    <location>
        <begin position="27"/>
        <end position="585"/>
    </location>
</feature>